<keyword evidence="7" id="KW-1185">Reference proteome</keyword>
<dbReference type="AlphaFoldDB" id="A0A291GHX2"/>
<dbReference type="InterPro" id="IPR028082">
    <property type="entry name" value="Peripla_BP_I"/>
</dbReference>
<evidence type="ECO:0000259" key="5">
    <source>
        <dbReference type="Pfam" id="PF13377"/>
    </source>
</evidence>
<dbReference type="PANTHER" id="PTHR30146">
    <property type="entry name" value="LACI-RELATED TRANSCRIPTIONAL REPRESSOR"/>
    <property type="match status" value="1"/>
</dbReference>
<dbReference type="Proteomes" id="UP000218165">
    <property type="component" value="Chromosome"/>
</dbReference>
<feature type="domain" description="Transcriptional regulator LacI/GalR-like sensor" evidence="5">
    <location>
        <begin position="202"/>
        <end position="360"/>
    </location>
</feature>
<evidence type="ECO:0000256" key="4">
    <source>
        <dbReference type="SAM" id="MobiDB-lite"/>
    </source>
</evidence>
<dbReference type="KEGG" id="brz:CFK38_00375"/>
<protein>
    <submittedName>
        <fullName evidence="6">LacI family transcriptional regulator</fullName>
    </submittedName>
</protein>
<organism evidence="6 7">
    <name type="scientific">Brachybacterium vulturis</name>
    <dbReference type="NCBI Taxonomy" id="2017484"/>
    <lineage>
        <taxon>Bacteria</taxon>
        <taxon>Bacillati</taxon>
        <taxon>Actinomycetota</taxon>
        <taxon>Actinomycetes</taxon>
        <taxon>Micrococcales</taxon>
        <taxon>Dermabacteraceae</taxon>
        <taxon>Brachybacterium</taxon>
    </lineage>
</organism>
<dbReference type="EMBL" id="CP023563">
    <property type="protein sequence ID" value="ATG50143.1"/>
    <property type="molecule type" value="Genomic_DNA"/>
</dbReference>
<keyword evidence="2" id="KW-0238">DNA-binding</keyword>
<evidence type="ECO:0000256" key="2">
    <source>
        <dbReference type="ARBA" id="ARBA00023125"/>
    </source>
</evidence>
<evidence type="ECO:0000256" key="3">
    <source>
        <dbReference type="ARBA" id="ARBA00023163"/>
    </source>
</evidence>
<evidence type="ECO:0000313" key="6">
    <source>
        <dbReference type="EMBL" id="ATG50143.1"/>
    </source>
</evidence>
<proteinExistence type="predicted"/>
<name>A0A291GHX2_9MICO</name>
<dbReference type="GO" id="GO:0003700">
    <property type="term" value="F:DNA-binding transcription factor activity"/>
    <property type="evidence" value="ECO:0007669"/>
    <property type="project" value="TreeGrafter"/>
</dbReference>
<dbReference type="SUPFAM" id="SSF53822">
    <property type="entry name" value="Periplasmic binding protein-like I"/>
    <property type="match status" value="1"/>
</dbReference>
<keyword evidence="3" id="KW-0804">Transcription</keyword>
<feature type="region of interest" description="Disordered" evidence="4">
    <location>
        <begin position="1"/>
        <end position="48"/>
    </location>
</feature>
<dbReference type="Pfam" id="PF13377">
    <property type="entry name" value="Peripla_BP_3"/>
    <property type="match status" value="1"/>
</dbReference>
<feature type="compositionally biased region" description="Low complexity" evidence="4">
    <location>
        <begin position="1"/>
        <end position="19"/>
    </location>
</feature>
<dbReference type="PANTHER" id="PTHR30146:SF155">
    <property type="entry name" value="ALANINE RACEMASE"/>
    <property type="match status" value="1"/>
</dbReference>
<dbReference type="Gene3D" id="3.40.50.2300">
    <property type="match status" value="2"/>
</dbReference>
<evidence type="ECO:0000313" key="7">
    <source>
        <dbReference type="Proteomes" id="UP000218165"/>
    </source>
</evidence>
<reference evidence="7" key="1">
    <citation type="submission" date="2017-09" db="EMBL/GenBank/DDBJ databases">
        <title>Brachybacterium sp. VM2412.</title>
        <authorList>
            <person name="Tak E.J."/>
            <person name="Bae J.-W."/>
        </authorList>
    </citation>
    <scope>NUCLEOTIDE SEQUENCE [LARGE SCALE GENOMIC DNA]</scope>
    <source>
        <strain evidence="7">VM2412</strain>
    </source>
</reference>
<sequence length="366" mass="38328">MATYRTGSGDGGTSRTATTPERSGPLTTSPRRGYRMSTIDKAPDGDAVRRGDAAAECARLQHATAAETPQAASRCDARSPESVRAGAVGLVVARDPETLASDTFFPGFIAGCERVLAAHGMGLILHVASSEEAERTAYEHLAAGRADGVILLDVRVGDPRFALMAELALPAVVLSARAPGLEETSGLPTIYSDDSPAVEELVELFAEAGHTRIAHVSGPPRFLHARVRGAAFSAAMRARGLDDSFVVEGDFTAESGRDATAQLLDLPHPPTGILYANDLMAIAGLSLALSYGIRVPQELSLTGYDDNVLSAHLSPGLTTVATADRQRGELALRTLLSVIARERPENDLAGHTTVVVRGSVAPPPQP</sequence>
<dbReference type="GO" id="GO:0000976">
    <property type="term" value="F:transcription cis-regulatory region binding"/>
    <property type="evidence" value="ECO:0007669"/>
    <property type="project" value="TreeGrafter"/>
</dbReference>
<evidence type="ECO:0000256" key="1">
    <source>
        <dbReference type="ARBA" id="ARBA00023015"/>
    </source>
</evidence>
<dbReference type="CDD" id="cd06267">
    <property type="entry name" value="PBP1_LacI_sugar_binding-like"/>
    <property type="match status" value="1"/>
</dbReference>
<gene>
    <name evidence="6" type="ORF">CFK38_00375</name>
</gene>
<accession>A0A291GHX2</accession>
<dbReference type="InterPro" id="IPR046335">
    <property type="entry name" value="LacI/GalR-like_sensor"/>
</dbReference>
<keyword evidence="1" id="KW-0805">Transcription regulation</keyword>